<name>A0A7E4VXH2_PANRE</name>
<protein>
    <submittedName>
        <fullName evidence="2">Leucine-rich repeat domain-containing protein</fullName>
    </submittedName>
</protein>
<proteinExistence type="predicted"/>
<dbReference type="AlphaFoldDB" id="A0A7E4VXH2"/>
<organism evidence="1 2">
    <name type="scientific">Panagrellus redivivus</name>
    <name type="common">Microworm</name>
    <dbReference type="NCBI Taxonomy" id="6233"/>
    <lineage>
        <taxon>Eukaryota</taxon>
        <taxon>Metazoa</taxon>
        <taxon>Ecdysozoa</taxon>
        <taxon>Nematoda</taxon>
        <taxon>Chromadorea</taxon>
        <taxon>Rhabditida</taxon>
        <taxon>Tylenchina</taxon>
        <taxon>Panagrolaimomorpha</taxon>
        <taxon>Panagrolaimoidea</taxon>
        <taxon>Panagrolaimidae</taxon>
        <taxon>Panagrellus</taxon>
    </lineage>
</organism>
<evidence type="ECO:0000313" key="1">
    <source>
        <dbReference type="Proteomes" id="UP000492821"/>
    </source>
</evidence>
<dbReference type="Proteomes" id="UP000492821">
    <property type="component" value="Unassembled WGS sequence"/>
</dbReference>
<evidence type="ECO:0000313" key="2">
    <source>
        <dbReference type="WBParaSite" id="Pan_g3921.t1"/>
    </source>
</evidence>
<reference evidence="1" key="1">
    <citation type="journal article" date="2013" name="Genetics">
        <title>The draft genome and transcriptome of Panagrellus redivivus are shaped by the harsh demands of a free-living lifestyle.</title>
        <authorList>
            <person name="Srinivasan J."/>
            <person name="Dillman A.R."/>
            <person name="Macchietto M.G."/>
            <person name="Heikkinen L."/>
            <person name="Lakso M."/>
            <person name="Fracchia K.M."/>
            <person name="Antoshechkin I."/>
            <person name="Mortazavi A."/>
            <person name="Wong G."/>
            <person name="Sternberg P.W."/>
        </authorList>
    </citation>
    <scope>NUCLEOTIDE SEQUENCE [LARGE SCALE GENOMIC DNA]</scope>
    <source>
        <strain evidence="1">MT8872</strain>
    </source>
</reference>
<keyword evidence="1" id="KW-1185">Reference proteome</keyword>
<sequence length="218" mass="25007">MPYPITKLAYGLRCRMNDLATPFERYNLQIAAGNYSICPPIQTVKTVDSTLMLQYEGDTVKLYDQYNVGTNGPLHQIPELHLFDASLQNLTSAPFGHFCGQKLLRMKNCYLSKITFEKISSLVSASDIELLYLHKNTNVDYILKVTDLMTLFPNVTYISATDMPIVDTWISEIQQYPQHSLTGFTFKVTLEQFRALPIDKIVAFLQVLFNNRYKMLKI</sequence>
<accession>A0A7E4VXH2</accession>
<dbReference type="WBParaSite" id="Pan_g3921.t1">
    <property type="protein sequence ID" value="Pan_g3921.t1"/>
    <property type="gene ID" value="Pan_g3921"/>
</dbReference>
<reference evidence="2" key="2">
    <citation type="submission" date="2020-10" db="UniProtKB">
        <authorList>
            <consortium name="WormBaseParasite"/>
        </authorList>
    </citation>
    <scope>IDENTIFICATION</scope>
</reference>